<comment type="caution">
    <text evidence="2">The sequence shown here is derived from an EMBL/GenBank/DDBJ whole genome shotgun (WGS) entry which is preliminary data.</text>
</comment>
<evidence type="ECO:0000313" key="2">
    <source>
        <dbReference type="EMBL" id="RWX54976.1"/>
    </source>
</evidence>
<reference evidence="2 3" key="1">
    <citation type="submission" date="2018-11" db="EMBL/GenBank/DDBJ databases">
        <title>Photobacterium sp. BEI247 sp. nov., a marine bacterium isolated from Yongle Blue Hole in the South China Sea.</title>
        <authorList>
            <person name="Wang X."/>
        </authorList>
    </citation>
    <scope>NUCLEOTIDE SEQUENCE [LARGE SCALE GENOMIC DNA]</scope>
    <source>
        <strain evidence="3">BEI247</strain>
    </source>
</reference>
<evidence type="ECO:0000313" key="3">
    <source>
        <dbReference type="Proteomes" id="UP000287563"/>
    </source>
</evidence>
<keyword evidence="3" id="KW-1185">Reference proteome</keyword>
<organism evidence="2 3">
    <name type="scientific">Photobacterium chitinilyticum</name>
    <dbReference type="NCBI Taxonomy" id="2485123"/>
    <lineage>
        <taxon>Bacteria</taxon>
        <taxon>Pseudomonadati</taxon>
        <taxon>Pseudomonadota</taxon>
        <taxon>Gammaproteobacteria</taxon>
        <taxon>Vibrionales</taxon>
        <taxon>Vibrionaceae</taxon>
        <taxon>Photobacterium</taxon>
    </lineage>
</organism>
<accession>A0A444JPG3</accession>
<dbReference type="EMBL" id="RJLM01000005">
    <property type="protein sequence ID" value="RWX54976.1"/>
    <property type="molecule type" value="Genomic_DNA"/>
</dbReference>
<dbReference type="RefSeq" id="WP_128784600.1">
    <property type="nucleotide sequence ID" value="NZ_RJLM01000005.1"/>
</dbReference>
<feature type="region of interest" description="Disordered" evidence="1">
    <location>
        <begin position="1"/>
        <end position="53"/>
    </location>
</feature>
<proteinExistence type="predicted"/>
<evidence type="ECO:0000256" key="1">
    <source>
        <dbReference type="SAM" id="MobiDB-lite"/>
    </source>
</evidence>
<name>A0A444JPG3_9GAMM</name>
<dbReference type="Proteomes" id="UP000287563">
    <property type="component" value="Unassembled WGS sequence"/>
</dbReference>
<sequence length="164" mass="17700">METENLAVNDAELGDTPAIETHSEQDEKAFLSTLDDDSQDFDPTSVKAKEDDKKAETEAAAGVVFIGLMTVEQTMKTLVHPEFGFDPDQSEAVAYKVAPLIVKYGGNPPPWLAAYMDEIMAVAAIGMLAISSWMQVKQLKAADIAAAKEKAKQAANDDHQQEAA</sequence>
<dbReference type="OrthoDB" id="5816585at2"/>
<dbReference type="AlphaFoldDB" id="A0A444JPG3"/>
<protein>
    <submittedName>
        <fullName evidence="2">Uncharacterized protein</fullName>
    </submittedName>
</protein>
<gene>
    <name evidence="2" type="ORF">EDI28_14655</name>
</gene>